<gene>
    <name evidence="6" type="primary">LOC106169669</name>
</gene>
<dbReference type="PANTHER" id="PTHR22702">
    <property type="entry name" value="PROTEASE-ASSOCIATED DOMAIN-CONTAINING PROTEIN"/>
    <property type="match status" value="1"/>
</dbReference>
<keyword evidence="2" id="KW-0325">Glycoprotein</keyword>
<keyword evidence="6" id="KW-0645">Protease</keyword>
<reference evidence="6" key="1">
    <citation type="submission" date="2025-08" db="UniProtKB">
        <authorList>
            <consortium name="RefSeq"/>
        </authorList>
    </citation>
    <scope>IDENTIFICATION</scope>
    <source>
        <tissue evidence="6">Gonads</tissue>
    </source>
</reference>
<dbReference type="InterPro" id="IPR046450">
    <property type="entry name" value="PA_dom_sf"/>
</dbReference>
<feature type="domain" description="PA" evidence="4">
    <location>
        <begin position="82"/>
        <end position="159"/>
    </location>
</feature>
<dbReference type="PANTHER" id="PTHR22702:SF1">
    <property type="entry name" value="PROTEASE-ASSOCIATED DOMAIN-CONTAINING PROTEIN 1"/>
    <property type="match status" value="1"/>
</dbReference>
<evidence type="ECO:0000256" key="1">
    <source>
        <dbReference type="ARBA" id="ARBA00022729"/>
    </source>
</evidence>
<protein>
    <submittedName>
        <fullName evidence="6">Protease-associated domain-containing protein 1</fullName>
    </submittedName>
</protein>
<dbReference type="SUPFAM" id="SSF52025">
    <property type="entry name" value="PA domain"/>
    <property type="match status" value="1"/>
</dbReference>
<dbReference type="KEGG" id="lak:106169669"/>
<dbReference type="InterPro" id="IPR003137">
    <property type="entry name" value="PA_domain"/>
</dbReference>
<keyword evidence="6" id="KW-0378">Hydrolase</keyword>
<evidence type="ECO:0000313" key="6">
    <source>
        <dbReference type="RefSeq" id="XP_013404699.1"/>
    </source>
</evidence>
<dbReference type="FunCoup" id="A0A1S3J4D2">
    <property type="interactions" value="75"/>
</dbReference>
<dbReference type="OMA" id="ELMQPPW"/>
<accession>A0A1S3J4D2</accession>
<sequence length="198" mass="22271">MECDVTLMLLVIFLFVDVTDASQERKVYTSPLRVQLEDGIFMEILEPESIRFTYKLRPAKNFGGVFNQSLAGLHLIPTDPIHGCSPLNKPYLFENQVALIERGECSFLTKAIHAQQAGAVAAVITDNQPDNVEMYIDMIEDGTNRDSVIPVLFLLGKNGYMIRKTLQQEHLMSAIINIPVNITGIPINKLNQPPWSLW</sequence>
<feature type="signal peptide" evidence="3">
    <location>
        <begin position="1"/>
        <end position="21"/>
    </location>
</feature>
<feature type="chain" id="PRO_5010248152" evidence="3">
    <location>
        <begin position="22"/>
        <end position="198"/>
    </location>
</feature>
<dbReference type="Pfam" id="PF02225">
    <property type="entry name" value="PA"/>
    <property type="match status" value="1"/>
</dbReference>
<evidence type="ECO:0000259" key="4">
    <source>
        <dbReference type="Pfam" id="PF02225"/>
    </source>
</evidence>
<dbReference type="AlphaFoldDB" id="A0A1S3J4D2"/>
<evidence type="ECO:0000313" key="5">
    <source>
        <dbReference type="Proteomes" id="UP000085678"/>
    </source>
</evidence>
<dbReference type="GO" id="GO:0008233">
    <property type="term" value="F:peptidase activity"/>
    <property type="evidence" value="ECO:0007669"/>
    <property type="project" value="UniProtKB-KW"/>
</dbReference>
<keyword evidence="5" id="KW-1185">Reference proteome</keyword>
<dbReference type="OrthoDB" id="206201at2759"/>
<organism evidence="5 6">
    <name type="scientific">Lingula anatina</name>
    <name type="common">Brachiopod</name>
    <name type="synonym">Lingula unguis</name>
    <dbReference type="NCBI Taxonomy" id="7574"/>
    <lineage>
        <taxon>Eukaryota</taxon>
        <taxon>Metazoa</taxon>
        <taxon>Spiralia</taxon>
        <taxon>Lophotrochozoa</taxon>
        <taxon>Brachiopoda</taxon>
        <taxon>Linguliformea</taxon>
        <taxon>Lingulata</taxon>
        <taxon>Lingulida</taxon>
        <taxon>Linguloidea</taxon>
        <taxon>Lingulidae</taxon>
        <taxon>Lingula</taxon>
    </lineage>
</organism>
<name>A0A1S3J4D2_LINAN</name>
<dbReference type="InParanoid" id="A0A1S3J4D2"/>
<proteinExistence type="predicted"/>
<dbReference type="Proteomes" id="UP000085678">
    <property type="component" value="Unplaced"/>
</dbReference>
<dbReference type="GeneID" id="106169669"/>
<dbReference type="GO" id="GO:0006508">
    <property type="term" value="P:proteolysis"/>
    <property type="evidence" value="ECO:0007669"/>
    <property type="project" value="UniProtKB-KW"/>
</dbReference>
<evidence type="ECO:0000256" key="2">
    <source>
        <dbReference type="ARBA" id="ARBA00023180"/>
    </source>
</evidence>
<dbReference type="Gene3D" id="3.50.30.30">
    <property type="match status" value="1"/>
</dbReference>
<keyword evidence="1 3" id="KW-0732">Signal</keyword>
<evidence type="ECO:0000256" key="3">
    <source>
        <dbReference type="SAM" id="SignalP"/>
    </source>
</evidence>
<dbReference type="RefSeq" id="XP_013404699.1">
    <property type="nucleotide sequence ID" value="XM_013549245.1"/>
</dbReference>